<protein>
    <recommendedName>
        <fullName evidence="1">DUF2293 domain-containing protein</fullName>
    </recommendedName>
</protein>
<dbReference type="Proteomes" id="UP000377595">
    <property type="component" value="Unassembled WGS sequence"/>
</dbReference>
<organism evidence="2 3">
    <name type="scientific">Acrocarpospora pleiomorpha</name>
    <dbReference type="NCBI Taxonomy" id="90975"/>
    <lineage>
        <taxon>Bacteria</taxon>
        <taxon>Bacillati</taxon>
        <taxon>Actinomycetota</taxon>
        <taxon>Actinomycetes</taxon>
        <taxon>Streptosporangiales</taxon>
        <taxon>Streptosporangiaceae</taxon>
        <taxon>Acrocarpospora</taxon>
    </lineage>
</organism>
<dbReference type="PANTHER" id="PTHR38113">
    <property type="match status" value="1"/>
</dbReference>
<gene>
    <name evidence="2" type="ORF">Aple_101170</name>
</gene>
<proteinExistence type="predicted"/>
<dbReference type="PANTHER" id="PTHR38113:SF2">
    <property type="entry name" value="DUF2293 DOMAIN-CONTAINING PROTEIN"/>
    <property type="match status" value="1"/>
</dbReference>
<dbReference type="OrthoDB" id="128600at2"/>
<sequence length="355" mass="39761">MGHPCTVGKGSSLARRVAQVAENALVQRKHVTVVDVICGLRWSYQRDIDIWRQGRADSLERVTAVDAAKMADAVALLREWATARGLTATETAQVSGSRDRRPLRFTADGDEELERQFKIEWYSPELSEARRRQLTERRNKAPDLVVIVGSAPWSCGGCGATGPHHIMEDDRPHCLSCADLDHLVFLPAGDAALSRRAKKESVLSAVVVEFNRRRKRYERRGILVEDEALARAEEQCLADEEVRLRRRERDRVRREAGDVEFQAALAAEIRRLFPGCPDERAQAIAVHAGLRGSGRVGRTAAARVLDEQAVTLAVVASVRHLDTDYDHLLMAGVPRREARDRIRDRIDQVLTTWSA</sequence>
<feature type="domain" description="DUF2293" evidence="1">
    <location>
        <begin position="268"/>
        <end position="353"/>
    </location>
</feature>
<dbReference type="EMBL" id="BLAF01000115">
    <property type="protein sequence ID" value="GES27217.1"/>
    <property type="molecule type" value="Genomic_DNA"/>
</dbReference>
<reference evidence="2 3" key="1">
    <citation type="submission" date="2019-10" db="EMBL/GenBank/DDBJ databases">
        <title>Whole genome shotgun sequence of Acrocarpospora pleiomorpha NBRC 16267.</title>
        <authorList>
            <person name="Ichikawa N."/>
            <person name="Kimura A."/>
            <person name="Kitahashi Y."/>
            <person name="Komaki H."/>
            <person name="Oguchi A."/>
        </authorList>
    </citation>
    <scope>NUCLEOTIDE SEQUENCE [LARGE SCALE GENOMIC DNA]</scope>
    <source>
        <strain evidence="2 3">NBRC 16267</strain>
    </source>
</reference>
<comment type="caution">
    <text evidence="2">The sequence shown here is derived from an EMBL/GenBank/DDBJ whole genome shotgun (WGS) entry which is preliminary data.</text>
</comment>
<dbReference type="AlphaFoldDB" id="A0A5M3Y1K6"/>
<keyword evidence="3" id="KW-1185">Reference proteome</keyword>
<name>A0A5M3Y1K6_9ACTN</name>
<evidence type="ECO:0000313" key="3">
    <source>
        <dbReference type="Proteomes" id="UP000377595"/>
    </source>
</evidence>
<dbReference type="InterPro" id="IPR018744">
    <property type="entry name" value="DUF2293"/>
</dbReference>
<accession>A0A5M3Y1K6</accession>
<dbReference type="Pfam" id="PF10056">
    <property type="entry name" value="DUF2293"/>
    <property type="match status" value="1"/>
</dbReference>
<evidence type="ECO:0000313" key="2">
    <source>
        <dbReference type="EMBL" id="GES27217.1"/>
    </source>
</evidence>
<evidence type="ECO:0000259" key="1">
    <source>
        <dbReference type="Pfam" id="PF10056"/>
    </source>
</evidence>